<dbReference type="SMART" id="SM00015">
    <property type="entry name" value="IQ"/>
    <property type="match status" value="3"/>
</dbReference>
<proteinExistence type="predicted"/>
<reference evidence="4 5" key="1">
    <citation type="journal article" date="2023" name="Commun. Biol.">
        <title>Genome analysis of Parmales, the sister group of diatoms, reveals the evolutionary specialization of diatoms from phago-mixotrophs to photoautotrophs.</title>
        <authorList>
            <person name="Ban H."/>
            <person name="Sato S."/>
            <person name="Yoshikawa S."/>
            <person name="Yamada K."/>
            <person name="Nakamura Y."/>
            <person name="Ichinomiya M."/>
            <person name="Sato N."/>
            <person name="Blanc-Mathieu R."/>
            <person name="Endo H."/>
            <person name="Kuwata A."/>
            <person name="Ogata H."/>
        </authorList>
    </citation>
    <scope>NUCLEOTIDE SEQUENCE [LARGE SCALE GENOMIC DNA]</scope>
</reference>
<dbReference type="Proteomes" id="UP001165060">
    <property type="component" value="Unassembled WGS sequence"/>
</dbReference>
<feature type="coiled-coil region" evidence="1">
    <location>
        <begin position="1156"/>
        <end position="1183"/>
    </location>
</feature>
<feature type="coiled-coil region" evidence="1">
    <location>
        <begin position="1370"/>
        <end position="1404"/>
    </location>
</feature>
<evidence type="ECO:0000256" key="2">
    <source>
        <dbReference type="SAM" id="MobiDB-lite"/>
    </source>
</evidence>
<keyword evidence="5" id="KW-1185">Reference proteome</keyword>
<dbReference type="InterPro" id="IPR006553">
    <property type="entry name" value="Leu-rich_rpt_Cys-con_subtyp"/>
</dbReference>
<dbReference type="SUPFAM" id="SSF52047">
    <property type="entry name" value="RNI-like"/>
    <property type="match status" value="2"/>
</dbReference>
<evidence type="ECO:0000259" key="3">
    <source>
        <dbReference type="PROSITE" id="PS50222"/>
    </source>
</evidence>
<feature type="region of interest" description="Disordered" evidence="2">
    <location>
        <begin position="2383"/>
        <end position="2404"/>
    </location>
</feature>
<evidence type="ECO:0000313" key="5">
    <source>
        <dbReference type="Proteomes" id="UP001165060"/>
    </source>
</evidence>
<sequence length="2404" mass="275699">PTPPLTPPTTDPNQKASSSLLSRSTVLKAQSRQRKITSINDELAELKAENQRRAHMTITERAEVVKKEVDEEIRKETEITWVPPPPNTKYTSVKGEDFPPYLATMHYELMADTPPLNAPLHPAVGPHSKFCSRAVFPPPPAPVPHRHPPANPLLPRKAHDQYYLYLNGYHNLGSPSTHIYLHPWHQTDLSIRELLAVSEVETFVAAGSPHFYDNRLRMLAGRAKGLRRLNIADCVKITPFGIKSFFNFSSPPLVSLDISLNLSLDDDSLLTCLTACSSTLANVNISGCRAMTDSSVSQLASCPNLRTLSASHLPHMSDLSISAVMRSCTELLSLNVSHCRSFTGSAFVADGGGGLQVANVYELEHLDVSYCKHLMEGLLDFVGAGMVKLEEFQCSHYPQLKSLEVESMSSSVGEHLLRLDLSGWDVGDALNLDEHGNHRHAEDESADPSAKPDKKAPAAGYHPHMLTTDAILTMAMNFKVLTTLSLKPTRPSDKLTGHCFYALFAKISTLRELDLSNNLLVGDTSFKPAHDHLPAACPNMEILVLEGCPNVGNASLSLVGKMCPGLRVLVASDTVHINHTVDLVRSGKILQNEVHRFADFSVFKNLEVADFSASYFIDDDFVRDLCSNNPKLRKLYLGQGAPDNKEEILDENRHHLHITSRAFLHVCSLCPQMRELKLENSDVFGNFHAEGLSYPDAAALPNLTSLMLGHSKSLNTQSLIHISHTAPNLQYLDVNYCPLIQHSAKISNIMAHNFFYIEVSEPPFTGFKPAANFQELYYRDAYFDRVELERHSINLIMKNYKCFRRNLLWRWWSSAKKIKKAFRIYKFKSTCREYSRFSNNMKRARKRTRAKRKEIFMRMFQKIRNSAINIQRVYRGHDARCVVNGMLDEIDAATWIQAAWRGKRCRFSDLMWITKKDRELKRLKELIASGTFLPKPSDPFVVDEDLRKKMPELRKTLDIEVAKEVPYTANKEPQPRRFDEDPYVELQFGRKMPLYGNDDESYKMDLQPTGTHVFGGSLWPPKKVEKVHNDKDFFDPTKTFYQNYCELIESKNDVTHDPYNPVADHIPHPKCSLCQKRYMALTCIECCTSYCVQCHEHVHSKKRKQHHKVTQYNHKYVKPKREVGIVPHITSATVISKKMLALTEAAQNGAELKRIEANKKLEREMEAAEVEELQRQKEAAAVNQALHDAANVLQDFVVRATHNRKTQRNLDELRRAIMGHSLRDTLEKSACIMIQKTFRAFSVRNYFATVRVEVVDEEAQAEALLAIEEKKDDTPSKAGGEGGEDGEDGIKPPPPPESQVKKFKKTGFTTIDYPSVMHEGRVRPIQACLDATAARVKVDFMNVRQYRRFEQIDLMEVLKKDIATKSYEEVAWCNREMEKLEIELEKLQKKLSAIEDEEEAQRQKMSTMDVKGDVYMEESIKMKVIGARRSHNMILQENIRGSLRWLSSHLRQTVRTDVQSRVQSGFVAKHLQWIDVETKVMKRLLTFCQVRHKKEKEEEAKLEAEGGNPDENMYYREWLEEQQKRITARLIAYDTEQESVLEATLVRLEREKHDGGDDRKTVIEILEVLTRFRQFDAEKVGCEIARHKEPPNTDTALVHLEREAALKRKEQRLQEDVLPKLTTVFTLSHDEQDKDMAQVVVFKKDEEGLTRQAMGQIQAVLKDPPKGRRFLAEDKWKDLFRSQPWLTRQNAEEGRLSDLRRTKRKEMEKQRLFVQNQRKEVDLNEKKVEEDEALILEYLARADGTYVEMDEKTGKPKKKQPEPPTELQIKDYRKLAENLRQEIDEQAGGAQRRKENTTKDEIKLEEDFRVLEADEAAAAERLARQKEAIEKFKQTECADDEVELARMKGADEDIQALGVAGMSSKGRKKAGVGAMVKGFLRKKAGTKDDPEEMQMVATIKKRMKIKGGQVEAIRFMKFTVGSAETDKFTAKQAKLQAEGMPFFRRIGREIGLHDQIVIWVEKTVDQDEFLTDIEVAHTDQANEFYINLRDEGWIRSGHDSMMGVGDNDPSFCLWMFRDPKKLPIGDINLSYSMAEEEELEREGYEIIETNLNAFGFGDMNLWVRRVERASVPVFVNSAHVAKELFDARKMLAKNPDDKTLQNGVENLERKLHGAQVHEDEMRENEDNPIRYTMEFLALNPTELETMITYFAEMDLDKDGFIYMEEFCHYVGEPMSDFVAHWFKITDAPDEYDRLDFGETIKALSTFAMLQGDEVLKLIFAMFDPEGTGYINNAHMLEVLSVLHPHYRGRTERTLKEFDLPRTDKITFEMVKWLHIQYPNMFHPAFRCQDKVRKKIFGLKWWEAKLRKYMAVKDKLHQAQVTSQMMDQGAEVRAERKVKKKARKVHRIQLARANKSQFVRALYIAKNVADTLIPDVDVGGKSLNPFTHAEEEEHQRLEKEKEEAY</sequence>
<dbReference type="Pfam" id="PF00612">
    <property type="entry name" value="IQ"/>
    <property type="match status" value="2"/>
</dbReference>
<accession>A0ABQ6NB46</accession>
<evidence type="ECO:0000256" key="1">
    <source>
        <dbReference type="SAM" id="Coils"/>
    </source>
</evidence>
<dbReference type="PANTHER" id="PTHR13318">
    <property type="entry name" value="PARTNER OF PAIRED, ISOFORM B-RELATED"/>
    <property type="match status" value="1"/>
</dbReference>
<gene>
    <name evidence="4" type="ORF">TeGR_g12780</name>
</gene>
<name>A0ABQ6NB46_9STRA</name>
<dbReference type="SMART" id="SM00367">
    <property type="entry name" value="LRR_CC"/>
    <property type="match status" value="7"/>
</dbReference>
<feature type="region of interest" description="Disordered" evidence="2">
    <location>
        <begin position="433"/>
        <end position="459"/>
    </location>
</feature>
<feature type="region of interest" description="Disordered" evidence="2">
    <location>
        <begin position="1748"/>
        <end position="1767"/>
    </location>
</feature>
<comment type="caution">
    <text evidence="4">The sequence shown here is derived from an EMBL/GenBank/DDBJ whole genome shotgun (WGS) entry which is preliminary data.</text>
</comment>
<feature type="compositionally biased region" description="Polar residues" evidence="2">
    <location>
        <begin position="13"/>
        <end position="33"/>
    </location>
</feature>
<dbReference type="InterPro" id="IPR032675">
    <property type="entry name" value="LRR_dom_sf"/>
</dbReference>
<feature type="compositionally biased region" description="Basic and acidic residues" evidence="2">
    <location>
        <begin position="433"/>
        <end position="443"/>
    </location>
</feature>
<dbReference type="SMART" id="SM00054">
    <property type="entry name" value="EFh"/>
    <property type="match status" value="2"/>
</dbReference>
<dbReference type="Gene3D" id="1.10.238.10">
    <property type="entry name" value="EF-hand"/>
    <property type="match status" value="1"/>
</dbReference>
<dbReference type="PROSITE" id="PS50222">
    <property type="entry name" value="EF_HAND_2"/>
    <property type="match status" value="2"/>
</dbReference>
<keyword evidence="1" id="KW-0175">Coiled coil</keyword>
<dbReference type="Pfam" id="PF25372">
    <property type="entry name" value="DUF7885"/>
    <property type="match status" value="1"/>
</dbReference>
<feature type="region of interest" description="Disordered" evidence="2">
    <location>
        <begin position="1267"/>
        <end position="1303"/>
    </location>
</feature>
<feature type="domain" description="EF-hand" evidence="3">
    <location>
        <begin position="2210"/>
        <end position="2245"/>
    </location>
</feature>
<dbReference type="PANTHER" id="PTHR13318:SF247">
    <property type="entry name" value="GH16156P"/>
    <property type="match status" value="1"/>
</dbReference>
<evidence type="ECO:0000313" key="4">
    <source>
        <dbReference type="EMBL" id="GMI53044.1"/>
    </source>
</evidence>
<protein>
    <recommendedName>
        <fullName evidence="3">EF-hand domain-containing protein</fullName>
    </recommendedName>
</protein>
<feature type="domain" description="EF-hand" evidence="3">
    <location>
        <begin position="2141"/>
        <end position="2176"/>
    </location>
</feature>
<feature type="compositionally biased region" description="Pro residues" evidence="2">
    <location>
        <begin position="1"/>
        <end position="10"/>
    </location>
</feature>
<dbReference type="SUPFAM" id="SSF47473">
    <property type="entry name" value="EF-hand"/>
    <property type="match status" value="1"/>
</dbReference>
<organism evidence="4 5">
    <name type="scientific">Tetraparma gracilis</name>
    <dbReference type="NCBI Taxonomy" id="2962635"/>
    <lineage>
        <taxon>Eukaryota</taxon>
        <taxon>Sar</taxon>
        <taxon>Stramenopiles</taxon>
        <taxon>Ochrophyta</taxon>
        <taxon>Bolidophyceae</taxon>
        <taxon>Parmales</taxon>
        <taxon>Triparmaceae</taxon>
        <taxon>Tetraparma</taxon>
    </lineage>
</organism>
<feature type="region of interest" description="Disordered" evidence="2">
    <location>
        <begin position="1"/>
        <end position="33"/>
    </location>
</feature>
<dbReference type="InterPro" id="IPR057207">
    <property type="entry name" value="FBXL15_LRR"/>
</dbReference>
<dbReference type="PROSITE" id="PS50096">
    <property type="entry name" value="IQ"/>
    <property type="match status" value="2"/>
</dbReference>
<dbReference type="EMBL" id="BRYB01006608">
    <property type="protein sequence ID" value="GMI53044.1"/>
    <property type="molecule type" value="Genomic_DNA"/>
</dbReference>
<dbReference type="InterPro" id="IPR000048">
    <property type="entry name" value="IQ_motif_EF-hand-BS"/>
</dbReference>
<feature type="non-terminal residue" evidence="4">
    <location>
        <position position="1"/>
    </location>
</feature>
<dbReference type="InterPro" id="IPR002048">
    <property type="entry name" value="EF_hand_dom"/>
</dbReference>
<dbReference type="Gene3D" id="3.80.10.10">
    <property type="entry name" value="Ribonuclease Inhibitor"/>
    <property type="match status" value="2"/>
</dbReference>
<dbReference type="InterPro" id="IPR011992">
    <property type="entry name" value="EF-hand-dom_pair"/>
</dbReference>
<dbReference type="CDD" id="cd19757">
    <property type="entry name" value="Bbox1"/>
    <property type="match status" value="1"/>
</dbReference>
<feature type="compositionally biased region" description="Basic and acidic residues" evidence="2">
    <location>
        <begin position="2387"/>
        <end position="2404"/>
    </location>
</feature>